<gene>
    <name evidence="8" type="primary">fmt</name>
    <name evidence="11" type="ORF">SAMN05444392_10253</name>
</gene>
<dbReference type="EMBL" id="FQVL01000002">
    <property type="protein sequence ID" value="SHE60917.1"/>
    <property type="molecule type" value="Genomic_DNA"/>
</dbReference>
<keyword evidence="12" id="KW-1185">Reference proteome</keyword>
<comment type="similarity">
    <text evidence="2 8">Belongs to the Fmt family.</text>
</comment>
<evidence type="ECO:0000256" key="4">
    <source>
        <dbReference type="ARBA" id="ARBA00016014"/>
    </source>
</evidence>
<dbReference type="InterPro" id="IPR036477">
    <property type="entry name" value="Formyl_transf_N_sf"/>
</dbReference>
<evidence type="ECO:0000259" key="10">
    <source>
        <dbReference type="Pfam" id="PF02911"/>
    </source>
</evidence>
<dbReference type="InterPro" id="IPR037022">
    <property type="entry name" value="Formyl_trans_C_sf"/>
</dbReference>
<dbReference type="InterPro" id="IPR005794">
    <property type="entry name" value="Fmt"/>
</dbReference>
<dbReference type="Gene3D" id="3.10.25.10">
    <property type="entry name" value="Formyl transferase, C-terminal domain"/>
    <property type="match status" value="1"/>
</dbReference>
<evidence type="ECO:0000256" key="7">
    <source>
        <dbReference type="ARBA" id="ARBA00048558"/>
    </source>
</evidence>
<evidence type="ECO:0000256" key="8">
    <source>
        <dbReference type="HAMAP-Rule" id="MF_00182"/>
    </source>
</evidence>
<dbReference type="STRING" id="112248.SAMN05444392_10253"/>
<dbReference type="InterPro" id="IPR041711">
    <property type="entry name" value="Met-tRNA-FMT_N"/>
</dbReference>
<name>A0A1M4UW94_9BACL</name>
<evidence type="ECO:0000313" key="12">
    <source>
        <dbReference type="Proteomes" id="UP000184476"/>
    </source>
</evidence>
<dbReference type="Pfam" id="PF00551">
    <property type="entry name" value="Formyl_trans_N"/>
    <property type="match status" value="1"/>
</dbReference>
<evidence type="ECO:0000256" key="1">
    <source>
        <dbReference type="ARBA" id="ARBA00002606"/>
    </source>
</evidence>
<dbReference type="CDD" id="cd08646">
    <property type="entry name" value="FMT_core_Met-tRNA-FMT_N"/>
    <property type="match status" value="1"/>
</dbReference>
<reference evidence="11 12" key="1">
    <citation type="submission" date="2016-11" db="EMBL/GenBank/DDBJ databases">
        <authorList>
            <person name="Jaros S."/>
            <person name="Januszkiewicz K."/>
            <person name="Wedrychowicz H."/>
        </authorList>
    </citation>
    <scope>NUCLEOTIDE SEQUENCE [LARGE SCALE GENOMIC DNA]</scope>
    <source>
        <strain evidence="11 12">DSM 44666</strain>
    </source>
</reference>
<sequence length="315" mass="35821">MKPRILFMGTPEFAVPALEMLLQEEYPLLGVVTQPDRKKGRKAQLTPPPVKIVAEKHHIPVFQPARLRDSEELEQICQLKPDLIVTAAYGQILPTTLLEVPPFRCINLHASLLPKYRGGAPIHWAIYHGEDKTGVTIMYMEEKLDAGDMLMQQSVPITTTTDVGDMYQKLSVLAADMLQELLPRLIKGEIEPVVQDHSIATYAPNIKREDEEIQWERTAKQIDYHIRAFCPWPGTYTYWREKRVKVWQAICLEQISTKIPGTVLGFSDEGIQIATGEGVLQLQELQVAGKKRMDVSQFLQGNHLEIGERFGLWKD</sequence>
<protein>
    <recommendedName>
        <fullName evidence="4 8">Methionyl-tRNA formyltransferase</fullName>
        <ecNumber evidence="3 8">2.1.2.9</ecNumber>
    </recommendedName>
</protein>
<keyword evidence="5 8" id="KW-0808">Transferase</keyword>
<dbReference type="GO" id="GO:0004479">
    <property type="term" value="F:methionyl-tRNA formyltransferase activity"/>
    <property type="evidence" value="ECO:0007669"/>
    <property type="project" value="UniProtKB-UniRule"/>
</dbReference>
<evidence type="ECO:0000256" key="3">
    <source>
        <dbReference type="ARBA" id="ARBA00012261"/>
    </source>
</evidence>
<dbReference type="EC" id="2.1.2.9" evidence="3 8"/>
<dbReference type="Pfam" id="PF02911">
    <property type="entry name" value="Formyl_trans_C"/>
    <property type="match status" value="1"/>
</dbReference>
<dbReference type="PANTHER" id="PTHR11138">
    <property type="entry name" value="METHIONYL-TRNA FORMYLTRANSFERASE"/>
    <property type="match status" value="1"/>
</dbReference>
<dbReference type="SUPFAM" id="SSF53328">
    <property type="entry name" value="Formyltransferase"/>
    <property type="match status" value="1"/>
</dbReference>
<evidence type="ECO:0000256" key="6">
    <source>
        <dbReference type="ARBA" id="ARBA00022917"/>
    </source>
</evidence>
<dbReference type="InterPro" id="IPR001555">
    <property type="entry name" value="GART_AS"/>
</dbReference>
<dbReference type="GO" id="GO:0005829">
    <property type="term" value="C:cytosol"/>
    <property type="evidence" value="ECO:0007669"/>
    <property type="project" value="TreeGrafter"/>
</dbReference>
<dbReference type="HAMAP" id="MF_00182">
    <property type="entry name" value="Formyl_trans"/>
    <property type="match status" value="1"/>
</dbReference>
<dbReference type="Proteomes" id="UP000184476">
    <property type="component" value="Unassembled WGS sequence"/>
</dbReference>
<feature type="binding site" evidence="8">
    <location>
        <begin position="111"/>
        <end position="114"/>
    </location>
    <ligand>
        <name>(6S)-5,6,7,8-tetrahydrofolate</name>
        <dbReference type="ChEBI" id="CHEBI:57453"/>
    </ligand>
</feature>
<dbReference type="AlphaFoldDB" id="A0A1M4UW94"/>
<evidence type="ECO:0000313" key="11">
    <source>
        <dbReference type="EMBL" id="SHE60917.1"/>
    </source>
</evidence>
<evidence type="ECO:0000256" key="2">
    <source>
        <dbReference type="ARBA" id="ARBA00010699"/>
    </source>
</evidence>
<dbReference type="InterPro" id="IPR005793">
    <property type="entry name" value="Formyl_trans_C"/>
</dbReference>
<evidence type="ECO:0000256" key="5">
    <source>
        <dbReference type="ARBA" id="ARBA00022679"/>
    </source>
</evidence>
<accession>A0A1M4UW94</accession>
<dbReference type="PROSITE" id="PS00373">
    <property type="entry name" value="GART"/>
    <property type="match status" value="1"/>
</dbReference>
<dbReference type="CDD" id="cd08704">
    <property type="entry name" value="Met_tRNA_FMT_C"/>
    <property type="match status" value="1"/>
</dbReference>
<dbReference type="PANTHER" id="PTHR11138:SF5">
    <property type="entry name" value="METHIONYL-TRNA FORMYLTRANSFERASE, MITOCHONDRIAL"/>
    <property type="match status" value="1"/>
</dbReference>
<organism evidence="11 12">
    <name type="scientific">Seinonella peptonophila</name>
    <dbReference type="NCBI Taxonomy" id="112248"/>
    <lineage>
        <taxon>Bacteria</taxon>
        <taxon>Bacillati</taxon>
        <taxon>Bacillota</taxon>
        <taxon>Bacilli</taxon>
        <taxon>Bacillales</taxon>
        <taxon>Thermoactinomycetaceae</taxon>
        <taxon>Seinonella</taxon>
    </lineage>
</organism>
<dbReference type="FunFam" id="3.40.50.170:FF:000004">
    <property type="entry name" value="Methionyl-tRNA formyltransferase"/>
    <property type="match status" value="1"/>
</dbReference>
<dbReference type="InterPro" id="IPR011034">
    <property type="entry name" value="Formyl_transferase-like_C_sf"/>
</dbReference>
<feature type="domain" description="Formyl transferase C-terminal" evidence="10">
    <location>
        <begin position="205"/>
        <end position="302"/>
    </location>
</feature>
<comment type="function">
    <text evidence="1 8">Attaches a formyl group to the free amino group of methionyl-tRNA(fMet). The formyl group appears to play a dual role in the initiator identity of N-formylmethionyl-tRNA by promoting its recognition by IF2 and preventing the misappropriation of this tRNA by the elongation apparatus.</text>
</comment>
<evidence type="ECO:0000259" key="9">
    <source>
        <dbReference type="Pfam" id="PF00551"/>
    </source>
</evidence>
<dbReference type="InterPro" id="IPR002376">
    <property type="entry name" value="Formyl_transf_N"/>
</dbReference>
<feature type="domain" description="Formyl transferase N-terminal" evidence="9">
    <location>
        <begin position="4"/>
        <end position="178"/>
    </location>
</feature>
<dbReference type="InterPro" id="IPR044135">
    <property type="entry name" value="Met-tRNA-FMT_C"/>
</dbReference>
<proteinExistence type="inferred from homology"/>
<keyword evidence="6 8" id="KW-0648">Protein biosynthesis</keyword>
<dbReference type="Gene3D" id="3.40.50.170">
    <property type="entry name" value="Formyl transferase, N-terminal domain"/>
    <property type="match status" value="1"/>
</dbReference>
<dbReference type="NCBIfam" id="TIGR00460">
    <property type="entry name" value="fmt"/>
    <property type="match status" value="1"/>
</dbReference>
<comment type="catalytic activity">
    <reaction evidence="7 8">
        <text>L-methionyl-tRNA(fMet) + (6R)-10-formyltetrahydrofolate = N-formyl-L-methionyl-tRNA(fMet) + (6S)-5,6,7,8-tetrahydrofolate + H(+)</text>
        <dbReference type="Rhea" id="RHEA:24380"/>
        <dbReference type="Rhea" id="RHEA-COMP:9952"/>
        <dbReference type="Rhea" id="RHEA-COMP:9953"/>
        <dbReference type="ChEBI" id="CHEBI:15378"/>
        <dbReference type="ChEBI" id="CHEBI:57453"/>
        <dbReference type="ChEBI" id="CHEBI:78530"/>
        <dbReference type="ChEBI" id="CHEBI:78844"/>
        <dbReference type="ChEBI" id="CHEBI:195366"/>
        <dbReference type="EC" id="2.1.2.9"/>
    </reaction>
</comment>
<dbReference type="SUPFAM" id="SSF50486">
    <property type="entry name" value="FMT C-terminal domain-like"/>
    <property type="match status" value="1"/>
</dbReference>